<accession>X1E2D1</accession>
<feature type="non-terminal residue" evidence="1">
    <location>
        <position position="1"/>
    </location>
</feature>
<proteinExistence type="predicted"/>
<dbReference type="EMBL" id="BART01035444">
    <property type="protein sequence ID" value="GAH14555.1"/>
    <property type="molecule type" value="Genomic_DNA"/>
</dbReference>
<protein>
    <submittedName>
        <fullName evidence="1">Uncharacterized protein</fullName>
    </submittedName>
</protein>
<evidence type="ECO:0000313" key="1">
    <source>
        <dbReference type="EMBL" id="GAH14555.1"/>
    </source>
</evidence>
<comment type="caution">
    <text evidence="1">The sequence shown here is derived from an EMBL/GenBank/DDBJ whole genome shotgun (WGS) entry which is preliminary data.</text>
</comment>
<organism evidence="1">
    <name type="scientific">marine sediment metagenome</name>
    <dbReference type="NCBI Taxonomy" id="412755"/>
    <lineage>
        <taxon>unclassified sequences</taxon>
        <taxon>metagenomes</taxon>
        <taxon>ecological metagenomes</taxon>
    </lineage>
</organism>
<gene>
    <name evidence="1" type="ORF">S01H4_60196</name>
</gene>
<sequence length="69" mass="7254">DGTYKMIAIGQDGSGALVYYSTDGLTWASLIDDDAVSAYDACDVFGGYLYVTYTATASARGIKCYASSI</sequence>
<reference evidence="1" key="1">
    <citation type="journal article" date="2014" name="Front. Microbiol.">
        <title>High frequency of phylogenetically diverse reductive dehalogenase-homologous genes in deep subseafloor sedimentary metagenomes.</title>
        <authorList>
            <person name="Kawai M."/>
            <person name="Futagami T."/>
            <person name="Toyoda A."/>
            <person name="Takaki Y."/>
            <person name="Nishi S."/>
            <person name="Hori S."/>
            <person name="Arai W."/>
            <person name="Tsubouchi T."/>
            <person name="Morono Y."/>
            <person name="Uchiyama I."/>
            <person name="Ito T."/>
            <person name="Fujiyama A."/>
            <person name="Inagaki F."/>
            <person name="Takami H."/>
        </authorList>
    </citation>
    <scope>NUCLEOTIDE SEQUENCE</scope>
    <source>
        <strain evidence="1">Expedition CK06-06</strain>
    </source>
</reference>
<dbReference type="AlphaFoldDB" id="X1E2D1"/>
<name>X1E2D1_9ZZZZ</name>